<gene>
    <name evidence="1" type="ORF">K503DRAFT_775259</name>
</gene>
<sequence>MAVFVRDFLPAFVHGVYHPVLRLESYRALWRIRDNERLYSSDLIFRVHPGRHSPSHQLISCVFAPRPHCHA</sequence>
<proteinExistence type="predicted"/>
<protein>
    <submittedName>
        <fullName evidence="1">Uncharacterized protein</fullName>
    </submittedName>
</protein>
<dbReference type="Proteomes" id="UP000092154">
    <property type="component" value="Unassembled WGS sequence"/>
</dbReference>
<dbReference type="EMBL" id="KV448713">
    <property type="protein sequence ID" value="OAX33757.1"/>
    <property type="molecule type" value="Genomic_DNA"/>
</dbReference>
<evidence type="ECO:0000313" key="2">
    <source>
        <dbReference type="Proteomes" id="UP000092154"/>
    </source>
</evidence>
<dbReference type="AlphaFoldDB" id="A0A1B7MME0"/>
<name>A0A1B7MME0_9AGAM</name>
<dbReference type="InParanoid" id="A0A1B7MME0"/>
<keyword evidence="2" id="KW-1185">Reference proteome</keyword>
<accession>A0A1B7MME0</accession>
<evidence type="ECO:0000313" key="1">
    <source>
        <dbReference type="EMBL" id="OAX33757.1"/>
    </source>
</evidence>
<organism evidence="1 2">
    <name type="scientific">Rhizopogon vinicolor AM-OR11-026</name>
    <dbReference type="NCBI Taxonomy" id="1314800"/>
    <lineage>
        <taxon>Eukaryota</taxon>
        <taxon>Fungi</taxon>
        <taxon>Dikarya</taxon>
        <taxon>Basidiomycota</taxon>
        <taxon>Agaricomycotina</taxon>
        <taxon>Agaricomycetes</taxon>
        <taxon>Agaricomycetidae</taxon>
        <taxon>Boletales</taxon>
        <taxon>Suillineae</taxon>
        <taxon>Rhizopogonaceae</taxon>
        <taxon>Rhizopogon</taxon>
    </lineage>
</organism>
<feature type="non-terminal residue" evidence="1">
    <location>
        <position position="71"/>
    </location>
</feature>
<reference evidence="1 2" key="1">
    <citation type="submission" date="2016-06" db="EMBL/GenBank/DDBJ databases">
        <title>Comparative genomics of the ectomycorrhizal sister species Rhizopogon vinicolor and Rhizopogon vesiculosus (Basidiomycota: Boletales) reveals a divergence of the mating type B locus.</title>
        <authorList>
            <consortium name="DOE Joint Genome Institute"/>
            <person name="Mujic A.B."/>
            <person name="Kuo A."/>
            <person name="Tritt A."/>
            <person name="Lipzen A."/>
            <person name="Chen C."/>
            <person name="Johnson J."/>
            <person name="Sharma A."/>
            <person name="Barry K."/>
            <person name="Grigoriev I.V."/>
            <person name="Spatafora J.W."/>
        </authorList>
    </citation>
    <scope>NUCLEOTIDE SEQUENCE [LARGE SCALE GENOMIC DNA]</scope>
    <source>
        <strain evidence="1 2">AM-OR11-026</strain>
    </source>
</reference>